<evidence type="ECO:0000313" key="5">
    <source>
        <dbReference type="Proteomes" id="UP000746535"/>
    </source>
</evidence>
<comment type="function">
    <text evidence="1">Required for the efficient initiation of filament assembly.</text>
</comment>
<organism evidence="4 5">
    <name type="scientific">Pseudomonas quercus</name>
    <dbReference type="NCBI Taxonomy" id="2722792"/>
    <lineage>
        <taxon>Bacteria</taxon>
        <taxon>Pseudomonadati</taxon>
        <taxon>Pseudomonadota</taxon>
        <taxon>Gammaproteobacteria</taxon>
        <taxon>Pseudomonadales</taxon>
        <taxon>Pseudomonadaceae</taxon>
        <taxon>Pseudomonas</taxon>
    </lineage>
</organism>
<evidence type="ECO:0000256" key="2">
    <source>
        <dbReference type="ARBA" id="ARBA00007703"/>
    </source>
</evidence>
<keyword evidence="3" id="KW-1005">Bacterial flagellum biogenesis</keyword>
<keyword evidence="5" id="KW-1185">Reference proteome</keyword>
<dbReference type="Gene3D" id="1.20.58.300">
    <property type="entry name" value="FlgN-like"/>
    <property type="match status" value="1"/>
</dbReference>
<dbReference type="EMBL" id="JAAVJI010000016">
    <property type="protein sequence ID" value="NJP03143.1"/>
    <property type="molecule type" value="Genomic_DNA"/>
</dbReference>
<accession>A0ABX0YMK8</accession>
<evidence type="ECO:0000313" key="4">
    <source>
        <dbReference type="EMBL" id="NJP03143.1"/>
    </source>
</evidence>
<proteinExistence type="inferred from homology"/>
<keyword evidence="4" id="KW-0969">Cilium</keyword>
<keyword evidence="4" id="KW-0282">Flagellum</keyword>
<gene>
    <name evidence="4" type="ORF">HBH25_20065</name>
</gene>
<protein>
    <submittedName>
        <fullName evidence="4">Flagellar protein FlgN</fullName>
    </submittedName>
</protein>
<dbReference type="InterPro" id="IPR007809">
    <property type="entry name" value="FlgN-like"/>
</dbReference>
<comment type="similarity">
    <text evidence="2">Belongs to the FlgN family.</text>
</comment>
<evidence type="ECO:0000256" key="1">
    <source>
        <dbReference type="ARBA" id="ARBA00002397"/>
    </source>
</evidence>
<comment type="caution">
    <text evidence="4">The sequence shown here is derived from an EMBL/GenBank/DDBJ whole genome shotgun (WGS) entry which is preliminary data.</text>
</comment>
<dbReference type="InterPro" id="IPR036679">
    <property type="entry name" value="FlgN-like_sf"/>
</dbReference>
<sequence>MHDTTLLQLIEDDIGPAEQLQALLREEYTALRGRDMQLLENILAHKQSLIVQLGQHGRRRSELLASLGLQPDAEGLAQLAETSVLGQTLVERGEHLASILAECQTINEQNGRAIQMQQFVTANQLKILSGGETPSLYTARGATARLATVRAFSQA</sequence>
<keyword evidence="4" id="KW-0966">Cell projection</keyword>
<dbReference type="Pfam" id="PF05130">
    <property type="entry name" value="FlgN"/>
    <property type="match status" value="1"/>
</dbReference>
<name>A0ABX0YMK8_9PSED</name>
<reference evidence="4 5" key="1">
    <citation type="submission" date="2020-03" db="EMBL/GenBank/DDBJ databases">
        <authorList>
            <person name="Wang L."/>
            <person name="He N."/>
            <person name="Li Y."/>
            <person name="Fang Y."/>
            <person name="Zhang F."/>
        </authorList>
    </citation>
    <scope>NUCLEOTIDE SEQUENCE [LARGE SCALE GENOMIC DNA]</scope>
    <source>
        <strain evidence="5">hsmgli-8</strain>
    </source>
</reference>
<dbReference type="Proteomes" id="UP000746535">
    <property type="component" value="Unassembled WGS sequence"/>
</dbReference>
<dbReference type="SUPFAM" id="SSF140566">
    <property type="entry name" value="FlgN-like"/>
    <property type="match status" value="1"/>
</dbReference>
<dbReference type="RefSeq" id="WP_168085715.1">
    <property type="nucleotide sequence ID" value="NZ_JAAVJI010000016.1"/>
</dbReference>
<evidence type="ECO:0000256" key="3">
    <source>
        <dbReference type="ARBA" id="ARBA00022795"/>
    </source>
</evidence>